<dbReference type="Proteomes" id="UP000297706">
    <property type="component" value="Unassembled WGS sequence"/>
</dbReference>
<evidence type="ECO:0000313" key="1">
    <source>
        <dbReference type="EMBL" id="TFW72343.1"/>
    </source>
</evidence>
<dbReference type="RefSeq" id="WP_135276884.1">
    <property type="nucleotide sequence ID" value="NZ_PQVH01000006.1"/>
</dbReference>
<accession>A0A4Y9VSZ4</accession>
<dbReference type="SUPFAM" id="SSF46785">
    <property type="entry name" value="Winged helix' DNA-binding domain"/>
    <property type="match status" value="1"/>
</dbReference>
<dbReference type="GO" id="GO:0003677">
    <property type="term" value="F:DNA binding"/>
    <property type="evidence" value="ECO:0007669"/>
    <property type="project" value="UniProtKB-KW"/>
</dbReference>
<dbReference type="OrthoDB" id="8455529at2"/>
<evidence type="ECO:0000313" key="2">
    <source>
        <dbReference type="Proteomes" id="UP000297706"/>
    </source>
</evidence>
<proteinExistence type="predicted"/>
<keyword evidence="1" id="KW-0238">DNA-binding</keyword>
<keyword evidence="2" id="KW-1185">Reference proteome</keyword>
<dbReference type="EMBL" id="PQVH01000006">
    <property type="protein sequence ID" value="TFW72343.1"/>
    <property type="molecule type" value="Genomic_DNA"/>
</dbReference>
<comment type="caution">
    <text evidence="1">The sequence shown here is derived from an EMBL/GenBank/DDBJ whole genome shotgun (WGS) entry which is preliminary data.</text>
</comment>
<gene>
    <name evidence="1" type="ORF">C3Y98_04355</name>
</gene>
<dbReference type="InterPro" id="IPR036388">
    <property type="entry name" value="WH-like_DNA-bd_sf"/>
</dbReference>
<dbReference type="InterPro" id="IPR036390">
    <property type="entry name" value="WH_DNA-bd_sf"/>
</dbReference>
<protein>
    <submittedName>
        <fullName evidence="1">DNA-binding protein</fullName>
    </submittedName>
</protein>
<name>A0A4Y9VSZ4_9PROT</name>
<dbReference type="Gene3D" id="1.10.10.10">
    <property type="entry name" value="Winged helix-like DNA-binding domain superfamily/Winged helix DNA-binding domain"/>
    <property type="match status" value="1"/>
</dbReference>
<dbReference type="AlphaFoldDB" id="A0A4Y9VSZ4"/>
<organism evidence="1 2">
    <name type="scientific">Methylotenera oryzisoli</name>
    <dbReference type="NCBI Taxonomy" id="2080758"/>
    <lineage>
        <taxon>Bacteria</taxon>
        <taxon>Pseudomonadati</taxon>
        <taxon>Pseudomonadota</taxon>
        <taxon>Betaproteobacteria</taxon>
        <taxon>Nitrosomonadales</taxon>
        <taxon>Methylophilaceae</taxon>
        <taxon>Methylotenera</taxon>
    </lineage>
</organism>
<reference evidence="1 2" key="1">
    <citation type="submission" date="2018-02" db="EMBL/GenBank/DDBJ databases">
        <title>A novel lanthanide dependent methylotroph, Methylotenera sp. La3113.</title>
        <authorList>
            <person name="Lv H."/>
            <person name="Tani A."/>
        </authorList>
    </citation>
    <scope>NUCLEOTIDE SEQUENCE [LARGE SCALE GENOMIC DNA]</scope>
    <source>
        <strain evidence="1 2">La3113</strain>
    </source>
</reference>
<sequence>MNQNSHKLRLLDFTDGNTHPFGNQQGKETFRKLSNYIDSHPSIIVYGVSLDGIEVTDASFPRESVISIAKFYRGSKGIYLENFKNRDILDTWNYAAIAKVQPIVSWENKNYEILGSSLTSSSKELVDYVLTRGNVLVSQVASDLGISVPNASTRLKKLVTDGYILRNEVIAESGGIEYIYSAIK</sequence>